<evidence type="ECO:0000259" key="3">
    <source>
        <dbReference type="PROSITE" id="PS50206"/>
    </source>
</evidence>
<dbReference type="RefSeq" id="WP_244411805.1">
    <property type="nucleotide sequence ID" value="NZ_AP025564.1"/>
</dbReference>
<proteinExistence type="predicted"/>
<gene>
    <name evidence="4" type="ORF">CE91St30_07570</name>
</gene>
<feature type="region of interest" description="Disordered" evidence="1">
    <location>
        <begin position="28"/>
        <end position="78"/>
    </location>
</feature>
<evidence type="ECO:0000256" key="1">
    <source>
        <dbReference type="SAM" id="MobiDB-lite"/>
    </source>
</evidence>
<dbReference type="PROSITE" id="PS50206">
    <property type="entry name" value="RHODANESE_3"/>
    <property type="match status" value="1"/>
</dbReference>
<dbReference type="EMBL" id="AP025564">
    <property type="protein sequence ID" value="BDE95424.1"/>
    <property type="molecule type" value="Genomic_DNA"/>
</dbReference>
<feature type="signal peptide" evidence="2">
    <location>
        <begin position="1"/>
        <end position="28"/>
    </location>
</feature>
<dbReference type="InterPro" id="IPR036873">
    <property type="entry name" value="Rhodanese-like_dom_sf"/>
</dbReference>
<name>A0ABN6MCS7_9ACTN</name>
<protein>
    <recommendedName>
        <fullName evidence="3">Rhodanese domain-containing protein</fullName>
    </recommendedName>
</protein>
<sequence length="260" mass="27755">MDRRNFVKSAVAAGAVVASGLAAIGCSAAPSDASPASREGGDDSTGARQGVVAPDVTQGAPRDLPPANPDPESGFGVDSSINIETIDEWLERDDVAYRDVRMLFDPADYASIGGDPDLTATVEGFKVVPFPLVATLPPLPVAGAYEGLAAWTVEWAEDGSVASASPAYRESESLLRELFPEDKAIFLMCGAGGYAGQMRQLLIHLGWDAERVYNVGGFWSYAGKHRVELIESSPDTDDGRLCCMWRVEVAPIDFTWMHSL</sequence>
<feature type="domain" description="Rhodanese" evidence="3">
    <location>
        <begin position="169"/>
        <end position="230"/>
    </location>
</feature>
<evidence type="ECO:0000256" key="2">
    <source>
        <dbReference type="SAM" id="SignalP"/>
    </source>
</evidence>
<dbReference type="PROSITE" id="PS51257">
    <property type="entry name" value="PROKAR_LIPOPROTEIN"/>
    <property type="match status" value="1"/>
</dbReference>
<dbReference type="InterPro" id="IPR001763">
    <property type="entry name" value="Rhodanese-like_dom"/>
</dbReference>
<evidence type="ECO:0000313" key="4">
    <source>
        <dbReference type="EMBL" id="BDE95424.1"/>
    </source>
</evidence>
<dbReference type="PROSITE" id="PS51318">
    <property type="entry name" value="TAT"/>
    <property type="match status" value="1"/>
</dbReference>
<feature type="chain" id="PRO_5045429858" description="Rhodanese domain-containing protein" evidence="2">
    <location>
        <begin position="29"/>
        <end position="260"/>
    </location>
</feature>
<organism evidence="4 5">
    <name type="scientific">Raoultibacter timonensis</name>
    <dbReference type="NCBI Taxonomy" id="1907662"/>
    <lineage>
        <taxon>Bacteria</taxon>
        <taxon>Bacillati</taxon>
        <taxon>Actinomycetota</taxon>
        <taxon>Coriobacteriia</taxon>
        <taxon>Eggerthellales</taxon>
        <taxon>Eggerthellaceae</taxon>
        <taxon>Raoultibacter</taxon>
    </lineage>
</organism>
<evidence type="ECO:0000313" key="5">
    <source>
        <dbReference type="Proteomes" id="UP001320544"/>
    </source>
</evidence>
<accession>A0ABN6MCS7</accession>
<dbReference type="Proteomes" id="UP001320544">
    <property type="component" value="Chromosome"/>
</dbReference>
<keyword evidence="2" id="KW-0732">Signal</keyword>
<dbReference type="InterPro" id="IPR006311">
    <property type="entry name" value="TAT_signal"/>
</dbReference>
<dbReference type="SUPFAM" id="SSF52821">
    <property type="entry name" value="Rhodanese/Cell cycle control phosphatase"/>
    <property type="match status" value="1"/>
</dbReference>
<keyword evidence="5" id="KW-1185">Reference proteome</keyword>
<feature type="compositionally biased region" description="Low complexity" evidence="1">
    <location>
        <begin position="28"/>
        <end position="37"/>
    </location>
</feature>
<reference evidence="4 5" key="1">
    <citation type="submission" date="2022-01" db="EMBL/GenBank/DDBJ databases">
        <title>Novel bile acid biosynthetic pathways are enriched in the microbiome of centenarians.</title>
        <authorList>
            <person name="Sato Y."/>
            <person name="Atarashi K."/>
            <person name="Plichta R.D."/>
            <person name="Arai Y."/>
            <person name="Sasajima S."/>
            <person name="Kearney M.S."/>
            <person name="Suda W."/>
            <person name="Takeshita K."/>
            <person name="Sasaki T."/>
            <person name="Okamoto S."/>
            <person name="Skelly N.A."/>
            <person name="Okamura Y."/>
            <person name="Vlamakis H."/>
            <person name="Li Y."/>
            <person name="Tanoue T."/>
            <person name="Takei H."/>
            <person name="Nittono H."/>
            <person name="Narushima S."/>
            <person name="Irie J."/>
            <person name="Itoh H."/>
            <person name="Moriya K."/>
            <person name="Sugiura Y."/>
            <person name="Suematsu M."/>
            <person name="Moritoki N."/>
            <person name="Shibata S."/>
            <person name="Littman R.D."/>
            <person name="Fischbach A.M."/>
            <person name="Uwamino Y."/>
            <person name="Inoue T."/>
            <person name="Honda A."/>
            <person name="Hattori M."/>
            <person name="Murai T."/>
            <person name="Xavier J.R."/>
            <person name="Hirose N."/>
            <person name="Honda K."/>
        </authorList>
    </citation>
    <scope>NUCLEOTIDE SEQUENCE [LARGE SCALE GENOMIC DNA]</scope>
    <source>
        <strain evidence="4 5">CE91-St30</strain>
    </source>
</reference>